<dbReference type="InterPro" id="IPR018060">
    <property type="entry name" value="HTH_AraC"/>
</dbReference>
<dbReference type="Pfam" id="PF12833">
    <property type="entry name" value="HTH_18"/>
    <property type="match status" value="1"/>
</dbReference>
<dbReference type="Gene3D" id="2.60.120.10">
    <property type="entry name" value="Jelly Rolls"/>
    <property type="match status" value="1"/>
</dbReference>
<dbReference type="Pfam" id="PF02311">
    <property type="entry name" value="AraC_binding"/>
    <property type="match status" value="1"/>
</dbReference>
<comment type="caution">
    <text evidence="5">The sequence shown here is derived from an EMBL/GenBank/DDBJ whole genome shotgun (WGS) entry which is preliminary data.</text>
</comment>
<dbReference type="Proteomes" id="UP000309788">
    <property type="component" value="Unassembled WGS sequence"/>
</dbReference>
<dbReference type="GO" id="GO:0043565">
    <property type="term" value="F:sequence-specific DNA binding"/>
    <property type="evidence" value="ECO:0007669"/>
    <property type="project" value="InterPro"/>
</dbReference>
<accession>A0A5R9K7F7</accession>
<evidence type="ECO:0000256" key="3">
    <source>
        <dbReference type="ARBA" id="ARBA00023163"/>
    </source>
</evidence>
<dbReference type="InterPro" id="IPR009057">
    <property type="entry name" value="Homeodomain-like_sf"/>
</dbReference>
<dbReference type="PANTHER" id="PTHR43280:SF27">
    <property type="entry name" value="TRANSCRIPTIONAL REGULATOR MTLR"/>
    <property type="match status" value="1"/>
</dbReference>
<dbReference type="AlphaFoldDB" id="A0A5R9K7F7"/>
<name>A0A5R9K7F7_9BACT</name>
<gene>
    <name evidence="5" type="ORF">FEM55_19975</name>
</gene>
<evidence type="ECO:0000259" key="4">
    <source>
        <dbReference type="PROSITE" id="PS01124"/>
    </source>
</evidence>
<dbReference type="PROSITE" id="PS01124">
    <property type="entry name" value="HTH_ARAC_FAMILY_2"/>
    <property type="match status" value="1"/>
</dbReference>
<dbReference type="Gene3D" id="1.10.10.60">
    <property type="entry name" value="Homeodomain-like"/>
    <property type="match status" value="2"/>
</dbReference>
<dbReference type="InterPro" id="IPR011051">
    <property type="entry name" value="RmlC_Cupin_sf"/>
</dbReference>
<protein>
    <submittedName>
        <fullName evidence="5">Helix-turn-helix domain-containing protein</fullName>
    </submittedName>
</protein>
<dbReference type="SUPFAM" id="SSF51182">
    <property type="entry name" value="RmlC-like cupins"/>
    <property type="match status" value="1"/>
</dbReference>
<organism evidence="5 6">
    <name type="scientific">Dyadobacter sediminis</name>
    <dbReference type="NCBI Taxonomy" id="1493691"/>
    <lineage>
        <taxon>Bacteria</taxon>
        <taxon>Pseudomonadati</taxon>
        <taxon>Bacteroidota</taxon>
        <taxon>Cytophagia</taxon>
        <taxon>Cytophagales</taxon>
        <taxon>Spirosomataceae</taxon>
        <taxon>Dyadobacter</taxon>
    </lineage>
</organism>
<dbReference type="PANTHER" id="PTHR43280">
    <property type="entry name" value="ARAC-FAMILY TRANSCRIPTIONAL REGULATOR"/>
    <property type="match status" value="1"/>
</dbReference>
<feature type="domain" description="HTH araC/xylS-type" evidence="4">
    <location>
        <begin position="186"/>
        <end position="284"/>
    </location>
</feature>
<dbReference type="InterPro" id="IPR014710">
    <property type="entry name" value="RmlC-like_jellyroll"/>
</dbReference>
<evidence type="ECO:0000313" key="6">
    <source>
        <dbReference type="Proteomes" id="UP000309788"/>
    </source>
</evidence>
<proteinExistence type="predicted"/>
<reference evidence="5 6" key="1">
    <citation type="submission" date="2019-05" db="EMBL/GenBank/DDBJ databases">
        <authorList>
            <person name="Qu J.-H."/>
        </authorList>
    </citation>
    <scope>NUCLEOTIDE SEQUENCE [LARGE SCALE GENOMIC DNA]</scope>
    <source>
        <strain evidence="5 6">Z12</strain>
    </source>
</reference>
<keyword evidence="1" id="KW-0805">Transcription regulation</keyword>
<dbReference type="GO" id="GO:0003700">
    <property type="term" value="F:DNA-binding transcription factor activity"/>
    <property type="evidence" value="ECO:0007669"/>
    <property type="project" value="InterPro"/>
</dbReference>
<dbReference type="InterPro" id="IPR003313">
    <property type="entry name" value="AraC-bd"/>
</dbReference>
<evidence type="ECO:0000256" key="1">
    <source>
        <dbReference type="ARBA" id="ARBA00023015"/>
    </source>
</evidence>
<dbReference type="PROSITE" id="PS00041">
    <property type="entry name" value="HTH_ARAC_FAMILY_1"/>
    <property type="match status" value="1"/>
</dbReference>
<keyword evidence="6" id="KW-1185">Reference proteome</keyword>
<dbReference type="EMBL" id="VCEI01000029">
    <property type="protein sequence ID" value="TLU89816.1"/>
    <property type="molecule type" value="Genomic_DNA"/>
</dbReference>
<keyword evidence="3" id="KW-0804">Transcription</keyword>
<sequence length="290" mass="33966">MKPQLHSLIPPGKTSFLYETWQCHYFDKPWHFHKEYELVMIEKGSGIKYIGDHVSDFNEGDLSLIGSNIPHLFRNSDEYYLKNGEMEAKSVFIHFKEDFLGSGFFDIPEMNSVRRLLDNSSLALEIYGKTKRSITRQLKQLNEENGTRRILSLLSILVELSESKELKPLLSNSVSVRKSYDTERITKIFEFIQNNYTQEIYVEQVASLLSMSPASFSRYFRHHTLKTFSDCVTEVRVSHACKLLMQNNHSVSQISYMSGFENISNFYRHFKRITGVKPKYYRDRFVNSCK</sequence>
<keyword evidence="2" id="KW-0238">DNA-binding</keyword>
<dbReference type="InterPro" id="IPR018062">
    <property type="entry name" value="HTH_AraC-typ_CS"/>
</dbReference>
<evidence type="ECO:0000256" key="2">
    <source>
        <dbReference type="ARBA" id="ARBA00023125"/>
    </source>
</evidence>
<dbReference type="OrthoDB" id="792101at2"/>
<dbReference type="SMART" id="SM00342">
    <property type="entry name" value="HTH_ARAC"/>
    <property type="match status" value="1"/>
</dbReference>
<evidence type="ECO:0000313" key="5">
    <source>
        <dbReference type="EMBL" id="TLU89816.1"/>
    </source>
</evidence>
<dbReference type="RefSeq" id="WP_138283169.1">
    <property type="nucleotide sequence ID" value="NZ_BMGE01000006.1"/>
</dbReference>
<dbReference type="SUPFAM" id="SSF46689">
    <property type="entry name" value="Homeodomain-like"/>
    <property type="match status" value="2"/>
</dbReference>